<evidence type="ECO:0000313" key="1">
    <source>
        <dbReference type="EMBL" id="XAG70637.1"/>
    </source>
</evidence>
<proteinExistence type="predicted"/>
<dbReference type="AlphaFoldDB" id="A0AAU6UAI3"/>
<gene>
    <name evidence="1" type="ORF">MRM75_06650</name>
</gene>
<name>A0AAU6UAI3_UNCXX</name>
<dbReference type="EMBL" id="CP095353">
    <property type="protein sequence ID" value="XAG70637.1"/>
    <property type="molecule type" value="Genomic_DNA"/>
</dbReference>
<sequence>MAHYICERDTDVLKLAIAAWEPTRPRRWLAKYGGLVRVKGPLYLRTRYLALVREATERCNRDNQVQEGAHPEYTYRLLL</sequence>
<accession>A0AAU6UAI3</accession>
<reference evidence="1" key="1">
    <citation type="submission" date="2022-03" db="EMBL/GenBank/DDBJ databases">
        <title>Sea Food Isolates.</title>
        <authorList>
            <person name="Li c."/>
        </authorList>
    </citation>
    <scope>NUCLEOTIDE SEQUENCE</scope>
    <source>
        <strain evidence="1">19CA06SA08-2</strain>
    </source>
</reference>
<organism evidence="1">
    <name type="scientific">bacterium 19CA06SA08-2</name>
    <dbReference type="NCBI Taxonomy" id="2920658"/>
    <lineage>
        <taxon>Bacteria</taxon>
    </lineage>
</organism>
<protein>
    <submittedName>
        <fullName evidence="1">Uncharacterized protein</fullName>
    </submittedName>
</protein>